<dbReference type="InterPro" id="IPR011576">
    <property type="entry name" value="Pyridox_Oxase_N"/>
</dbReference>
<dbReference type="InterPro" id="IPR012349">
    <property type="entry name" value="Split_barrel_FMN-bd"/>
</dbReference>
<feature type="domain" description="Pyridoxamine 5'-phosphate oxidase N-terminal" evidence="1">
    <location>
        <begin position="33"/>
        <end position="154"/>
    </location>
</feature>
<comment type="caution">
    <text evidence="2">The sequence shown here is derived from an EMBL/GenBank/DDBJ whole genome shotgun (WGS) entry which is preliminary data.</text>
</comment>
<dbReference type="OrthoDB" id="9790331at2"/>
<dbReference type="NCBIfam" id="TIGR04025">
    <property type="entry name" value="PPOX_FMN_DR2398"/>
    <property type="match status" value="1"/>
</dbReference>
<evidence type="ECO:0000259" key="1">
    <source>
        <dbReference type="Pfam" id="PF01243"/>
    </source>
</evidence>
<dbReference type="RefSeq" id="WP_147895569.1">
    <property type="nucleotide sequence ID" value="NZ_BAAANR010000001.1"/>
</dbReference>
<dbReference type="EMBL" id="VRSV01000002">
    <property type="protein sequence ID" value="TXK10398.1"/>
    <property type="molecule type" value="Genomic_DNA"/>
</dbReference>
<reference evidence="2 3" key="1">
    <citation type="submission" date="2019-08" db="EMBL/GenBank/DDBJ databases">
        <authorList>
            <person name="Dong K."/>
        </authorList>
    </citation>
    <scope>NUCLEOTIDE SEQUENCE [LARGE SCALE GENOMIC DNA]</scope>
    <source>
        <strain evidence="2 3">JCM14558</strain>
    </source>
</reference>
<name>A0A5C8HWZ6_9MICO</name>
<dbReference type="Proteomes" id="UP000321034">
    <property type="component" value="Unassembled WGS sequence"/>
</dbReference>
<dbReference type="Pfam" id="PF01243">
    <property type="entry name" value="PNPOx_N"/>
    <property type="match status" value="1"/>
</dbReference>
<gene>
    <name evidence="2" type="ORF">FVP77_16320</name>
</gene>
<organism evidence="2 3">
    <name type="scientific">Microbacterium hatanonis</name>
    <dbReference type="NCBI Taxonomy" id="404366"/>
    <lineage>
        <taxon>Bacteria</taxon>
        <taxon>Bacillati</taxon>
        <taxon>Actinomycetota</taxon>
        <taxon>Actinomycetes</taxon>
        <taxon>Micrococcales</taxon>
        <taxon>Microbacteriaceae</taxon>
        <taxon>Microbacterium</taxon>
    </lineage>
</organism>
<proteinExistence type="predicted"/>
<dbReference type="AlphaFoldDB" id="A0A5C8HWZ6"/>
<sequence>MLSTEFARVDLDGIRAKLGEPSQAAVDKILDHLDDNCLRFLAHSPFFCLSTSDAQGNCDCSPRGDYPGFVRALDARTLVVPDRLGNRLVDSFRNMLENPHVGMLCFVPGMSETLRINGTAFITDDPGLLQMLEQDHSVPELAIVVKTEEVYLHCGRALLRGGIWDADMQDLADEVPTSGAIWASMSGLDAEVGDAIDRAVVEGNRVLY</sequence>
<evidence type="ECO:0000313" key="2">
    <source>
        <dbReference type="EMBL" id="TXK10398.1"/>
    </source>
</evidence>
<dbReference type="Gene3D" id="2.30.110.10">
    <property type="entry name" value="Electron Transport, Fmn-binding Protein, Chain A"/>
    <property type="match status" value="1"/>
</dbReference>
<accession>A0A5C8HWZ6</accession>
<dbReference type="PANTHER" id="PTHR42815:SF2">
    <property type="entry name" value="FAD-BINDING, PUTATIVE (AFU_ORTHOLOGUE AFUA_6G07600)-RELATED"/>
    <property type="match status" value="1"/>
</dbReference>
<keyword evidence="3" id="KW-1185">Reference proteome</keyword>
<dbReference type="SUPFAM" id="SSF50475">
    <property type="entry name" value="FMN-binding split barrel"/>
    <property type="match status" value="1"/>
</dbReference>
<evidence type="ECO:0000313" key="3">
    <source>
        <dbReference type="Proteomes" id="UP000321034"/>
    </source>
</evidence>
<dbReference type="PANTHER" id="PTHR42815">
    <property type="entry name" value="FAD-BINDING, PUTATIVE (AFU_ORTHOLOGUE AFUA_6G07600)-RELATED"/>
    <property type="match status" value="1"/>
</dbReference>
<dbReference type="InterPro" id="IPR024029">
    <property type="entry name" value="Pyridox_Oxase_FMN-dep"/>
</dbReference>
<protein>
    <submittedName>
        <fullName evidence="2">Pyridoxamine 5'-phosphate oxidase family protein</fullName>
    </submittedName>
</protein>